<reference evidence="1 2" key="1">
    <citation type="journal article" date="2021" name="Hortic Res">
        <title>High-quality reference genome and annotation aids understanding of berry development for evergreen blueberry (Vaccinium darrowii).</title>
        <authorList>
            <person name="Yu J."/>
            <person name="Hulse-Kemp A.M."/>
            <person name="Babiker E."/>
            <person name="Staton M."/>
        </authorList>
    </citation>
    <scope>NUCLEOTIDE SEQUENCE [LARGE SCALE GENOMIC DNA]</scope>
    <source>
        <strain evidence="2">cv. NJ 8807/NJ 8810</strain>
        <tissue evidence="1">Young leaf</tissue>
    </source>
</reference>
<organism evidence="1 2">
    <name type="scientific">Vaccinium darrowii</name>
    <dbReference type="NCBI Taxonomy" id="229202"/>
    <lineage>
        <taxon>Eukaryota</taxon>
        <taxon>Viridiplantae</taxon>
        <taxon>Streptophyta</taxon>
        <taxon>Embryophyta</taxon>
        <taxon>Tracheophyta</taxon>
        <taxon>Spermatophyta</taxon>
        <taxon>Magnoliopsida</taxon>
        <taxon>eudicotyledons</taxon>
        <taxon>Gunneridae</taxon>
        <taxon>Pentapetalae</taxon>
        <taxon>asterids</taxon>
        <taxon>Ericales</taxon>
        <taxon>Ericaceae</taxon>
        <taxon>Vaccinioideae</taxon>
        <taxon>Vaccinieae</taxon>
        <taxon>Vaccinium</taxon>
    </lineage>
</organism>
<sequence length="263" mass="28887">MVNDISESFNNTIKKVRDKPILTMLKSLRRYIMQRVNPEDFVHPYYHTETFKKSYNYLINPIPDKSTWPRTKYEDILPLEIRRKAGRPKKARRKGEDARNNLSQSERRKRGREEESDNVTITRRPIDLGITSVGRGKTTVGKGKGIGGRGNGSANSQPTGDGNGGATRVITRGWKGVPSGVRRGRVGVEEGEWDCQPMEGEGEGLTWHGRIVWLRSACVGGSQQGLKIATMGRSQQGLKTATVGGSQQGLKTAPVGGSKPGGS</sequence>
<keyword evidence="2" id="KW-1185">Reference proteome</keyword>
<evidence type="ECO:0000313" key="1">
    <source>
        <dbReference type="EMBL" id="KAH7862027.1"/>
    </source>
</evidence>
<comment type="caution">
    <text evidence="1">The sequence shown here is derived from an EMBL/GenBank/DDBJ whole genome shotgun (WGS) entry which is preliminary data.</text>
</comment>
<protein>
    <submittedName>
        <fullName evidence="1">Uncharacterized protein</fullName>
    </submittedName>
</protein>
<dbReference type="EMBL" id="CM037154">
    <property type="protein sequence ID" value="KAH7862027.1"/>
    <property type="molecule type" value="Genomic_DNA"/>
</dbReference>
<name>A0ACB7Z8V4_9ERIC</name>
<accession>A0ACB7Z8V4</accession>
<evidence type="ECO:0000313" key="2">
    <source>
        <dbReference type="Proteomes" id="UP000828048"/>
    </source>
</evidence>
<proteinExistence type="predicted"/>
<gene>
    <name evidence="1" type="ORF">Vadar_033815</name>
</gene>
<dbReference type="Proteomes" id="UP000828048">
    <property type="component" value="Chromosome 4"/>
</dbReference>